<dbReference type="CDD" id="cd00202">
    <property type="entry name" value="ZnF_GATA"/>
    <property type="match status" value="1"/>
</dbReference>
<dbReference type="Proteomes" id="UP001175261">
    <property type="component" value="Unassembled WGS sequence"/>
</dbReference>
<evidence type="ECO:0000256" key="2">
    <source>
        <dbReference type="SAM" id="MobiDB-lite"/>
    </source>
</evidence>
<evidence type="ECO:0000259" key="3">
    <source>
        <dbReference type="PROSITE" id="PS50114"/>
    </source>
</evidence>
<feature type="compositionally biased region" description="Polar residues" evidence="2">
    <location>
        <begin position="120"/>
        <end position="132"/>
    </location>
</feature>
<dbReference type="SUPFAM" id="SSF57716">
    <property type="entry name" value="Glucocorticoid receptor-like (DNA-binding domain)"/>
    <property type="match status" value="1"/>
</dbReference>
<gene>
    <name evidence="4" type="ORF">NLU13_8372</name>
</gene>
<feature type="region of interest" description="Disordered" evidence="2">
    <location>
        <begin position="274"/>
        <end position="299"/>
    </location>
</feature>
<name>A0AA39GC72_SARSR</name>
<dbReference type="GO" id="GO:0043565">
    <property type="term" value="F:sequence-specific DNA binding"/>
    <property type="evidence" value="ECO:0007669"/>
    <property type="project" value="InterPro"/>
</dbReference>
<keyword evidence="5" id="KW-1185">Reference proteome</keyword>
<protein>
    <recommendedName>
        <fullName evidence="3">GATA-type domain-containing protein</fullName>
    </recommendedName>
</protein>
<organism evidence="4 5">
    <name type="scientific">Sarocladium strictum</name>
    <name type="common">Black bundle disease fungus</name>
    <name type="synonym">Acremonium strictum</name>
    <dbReference type="NCBI Taxonomy" id="5046"/>
    <lineage>
        <taxon>Eukaryota</taxon>
        <taxon>Fungi</taxon>
        <taxon>Dikarya</taxon>
        <taxon>Ascomycota</taxon>
        <taxon>Pezizomycotina</taxon>
        <taxon>Sordariomycetes</taxon>
        <taxon>Hypocreomycetidae</taxon>
        <taxon>Hypocreales</taxon>
        <taxon>Sarocladiaceae</taxon>
        <taxon>Sarocladium</taxon>
    </lineage>
</organism>
<dbReference type="GO" id="GO:0008270">
    <property type="term" value="F:zinc ion binding"/>
    <property type="evidence" value="ECO:0007669"/>
    <property type="project" value="UniProtKB-KW"/>
</dbReference>
<feature type="region of interest" description="Disordered" evidence="2">
    <location>
        <begin position="111"/>
        <end position="132"/>
    </location>
</feature>
<comment type="caution">
    <text evidence="4">The sequence shown here is derived from an EMBL/GenBank/DDBJ whole genome shotgun (WGS) entry which is preliminary data.</text>
</comment>
<dbReference type="AlphaFoldDB" id="A0AA39GC72"/>
<dbReference type="GO" id="GO:0006355">
    <property type="term" value="P:regulation of DNA-templated transcription"/>
    <property type="evidence" value="ECO:0007669"/>
    <property type="project" value="InterPro"/>
</dbReference>
<dbReference type="Gene3D" id="3.30.50.10">
    <property type="entry name" value="Erythroid Transcription Factor GATA-1, subunit A"/>
    <property type="match status" value="1"/>
</dbReference>
<dbReference type="Pfam" id="PF00320">
    <property type="entry name" value="GATA"/>
    <property type="match status" value="1"/>
</dbReference>
<evidence type="ECO:0000313" key="5">
    <source>
        <dbReference type="Proteomes" id="UP001175261"/>
    </source>
</evidence>
<proteinExistence type="predicted"/>
<dbReference type="PROSITE" id="PS50114">
    <property type="entry name" value="GATA_ZN_FINGER_2"/>
    <property type="match status" value="1"/>
</dbReference>
<dbReference type="InterPro" id="IPR013088">
    <property type="entry name" value="Znf_NHR/GATA"/>
</dbReference>
<feature type="region of interest" description="Disordered" evidence="2">
    <location>
        <begin position="1"/>
        <end position="30"/>
    </location>
</feature>
<sequence>MYHRQLGGELDHRSIREGDGRSWLSPPACRSEEVGPGVFSTGFKGLQGSCSRAWRHFILQHCFAQPNQLAFPRGEGGAESENNEDEESGMAAEGYLNRRIPPSFLVLRSPPEQGRCPRSHCTQKSPRSSGPLSTVGIDHHLIFYTSPFHRCEISSNQMKNNPKQATSPSLLTQCQSPHCGTTADSTPSGCIRRSVPYSVPRGRSSTNSQHTGFQMLQRYGPSGFLIEVIEDPSWGELETGLRASASASTGTQHLRSSLERSKQPIHSVTRRCWHRSPSSKLERDRHGPSVPRYQNQGERQVNTRTHSCFECGVRETPRWRRDQLTLALLCNVCGLIRRKKQEKIERRFSF</sequence>
<keyword evidence="1" id="KW-0863">Zinc-finger</keyword>
<evidence type="ECO:0000313" key="4">
    <source>
        <dbReference type="EMBL" id="KAK0384284.1"/>
    </source>
</evidence>
<keyword evidence="1" id="KW-0479">Metal-binding</keyword>
<feature type="compositionally biased region" description="Basic and acidic residues" evidence="2">
    <location>
        <begin position="9"/>
        <end position="20"/>
    </location>
</feature>
<feature type="domain" description="GATA-type" evidence="3">
    <location>
        <begin position="302"/>
        <end position="338"/>
    </location>
</feature>
<dbReference type="SMART" id="SM00401">
    <property type="entry name" value="ZnF_GATA"/>
    <property type="match status" value="1"/>
</dbReference>
<keyword evidence="1" id="KW-0862">Zinc</keyword>
<dbReference type="EMBL" id="JAPDFR010000008">
    <property type="protein sequence ID" value="KAK0384284.1"/>
    <property type="molecule type" value="Genomic_DNA"/>
</dbReference>
<dbReference type="InterPro" id="IPR000679">
    <property type="entry name" value="Znf_GATA"/>
</dbReference>
<accession>A0AA39GC72</accession>
<evidence type="ECO:0000256" key="1">
    <source>
        <dbReference type="PROSITE-ProRule" id="PRU00094"/>
    </source>
</evidence>
<reference evidence="4" key="1">
    <citation type="submission" date="2022-10" db="EMBL/GenBank/DDBJ databases">
        <title>Determination and structural analysis of whole genome sequence of Sarocladium strictum F4-1.</title>
        <authorList>
            <person name="Hu L."/>
            <person name="Jiang Y."/>
        </authorList>
    </citation>
    <scope>NUCLEOTIDE SEQUENCE</scope>
    <source>
        <strain evidence="4">F4-1</strain>
    </source>
</reference>